<name>A0AA39DYL7_VITRO</name>
<sequence>MAKEQVCKNHNIFSSIFTSHILPSSFHNNLSQKWQPSCQQSFFLDGSELWVRLRPMLQQVRLRWHRQCLCGDGCQAGPCYSSGSSSGGASVADTVAQAFFDGIINQAAGSCEGKHFYTRAAFLSGLNSYTGFGKDGSALESKP</sequence>
<dbReference type="GO" id="GO:0004568">
    <property type="term" value="F:chitinase activity"/>
    <property type="evidence" value="ECO:0007669"/>
    <property type="project" value="TreeGrafter"/>
</dbReference>
<reference evidence="1 2" key="1">
    <citation type="journal article" date="2023" name="BMC Biotechnol.">
        <title>Vitis rotundifolia cv Carlos genome sequencing.</title>
        <authorList>
            <person name="Huff M."/>
            <person name="Hulse-Kemp A."/>
            <person name="Scheffler B."/>
            <person name="Youngblood R."/>
            <person name="Simpson S."/>
            <person name="Babiker E."/>
            <person name="Staton M."/>
        </authorList>
    </citation>
    <scope>NUCLEOTIDE SEQUENCE [LARGE SCALE GENOMIC DNA]</scope>
    <source>
        <tissue evidence="1">Leaf</tissue>
    </source>
</reference>
<evidence type="ECO:0000313" key="1">
    <source>
        <dbReference type="EMBL" id="KAJ9701663.1"/>
    </source>
</evidence>
<accession>A0AA39DYL7</accession>
<dbReference type="PANTHER" id="PTHR22595:SF194">
    <property type="entry name" value="CHITINASE FAMILY PROTEIN"/>
    <property type="match status" value="1"/>
</dbReference>
<dbReference type="Gene3D" id="1.10.530.10">
    <property type="match status" value="1"/>
</dbReference>
<dbReference type="Proteomes" id="UP001168098">
    <property type="component" value="Unassembled WGS sequence"/>
</dbReference>
<protein>
    <submittedName>
        <fullName evidence="1">Uncharacterized protein</fullName>
    </submittedName>
</protein>
<comment type="caution">
    <text evidence="1">The sequence shown here is derived from an EMBL/GenBank/DDBJ whole genome shotgun (WGS) entry which is preliminary data.</text>
</comment>
<evidence type="ECO:0000313" key="2">
    <source>
        <dbReference type="Proteomes" id="UP001168098"/>
    </source>
</evidence>
<dbReference type="InterPro" id="IPR023346">
    <property type="entry name" value="Lysozyme-like_dom_sf"/>
</dbReference>
<dbReference type="PANTHER" id="PTHR22595">
    <property type="entry name" value="CHITINASE-RELATED"/>
    <property type="match status" value="1"/>
</dbReference>
<gene>
    <name evidence="1" type="ORF">PVL29_006857</name>
</gene>
<keyword evidence="2" id="KW-1185">Reference proteome</keyword>
<organism evidence="1 2">
    <name type="scientific">Vitis rotundifolia</name>
    <name type="common">Muscadine grape</name>
    <dbReference type="NCBI Taxonomy" id="103349"/>
    <lineage>
        <taxon>Eukaryota</taxon>
        <taxon>Viridiplantae</taxon>
        <taxon>Streptophyta</taxon>
        <taxon>Embryophyta</taxon>
        <taxon>Tracheophyta</taxon>
        <taxon>Spermatophyta</taxon>
        <taxon>Magnoliopsida</taxon>
        <taxon>eudicotyledons</taxon>
        <taxon>Gunneridae</taxon>
        <taxon>Pentapetalae</taxon>
        <taxon>rosids</taxon>
        <taxon>Vitales</taxon>
        <taxon>Vitaceae</taxon>
        <taxon>Viteae</taxon>
        <taxon>Vitis</taxon>
    </lineage>
</organism>
<proteinExistence type="predicted"/>
<dbReference type="AlphaFoldDB" id="A0AA39DYL7"/>
<dbReference type="EMBL" id="JARBHA010000005">
    <property type="protein sequence ID" value="KAJ9701663.1"/>
    <property type="molecule type" value="Genomic_DNA"/>
</dbReference>
<dbReference type="SUPFAM" id="SSF53955">
    <property type="entry name" value="Lysozyme-like"/>
    <property type="match status" value="1"/>
</dbReference>